<gene>
    <name evidence="2" type="ORF">BDV98DRAFT_594726</name>
</gene>
<dbReference type="EMBL" id="ML178832">
    <property type="protein sequence ID" value="TFK99793.1"/>
    <property type="molecule type" value="Genomic_DNA"/>
</dbReference>
<accession>A0A5C3QN08</accession>
<name>A0A5C3QN08_9AGAR</name>
<dbReference type="Proteomes" id="UP000305067">
    <property type="component" value="Unassembled WGS sequence"/>
</dbReference>
<organism evidence="2 3">
    <name type="scientific">Pterulicium gracile</name>
    <dbReference type="NCBI Taxonomy" id="1884261"/>
    <lineage>
        <taxon>Eukaryota</taxon>
        <taxon>Fungi</taxon>
        <taxon>Dikarya</taxon>
        <taxon>Basidiomycota</taxon>
        <taxon>Agaricomycotina</taxon>
        <taxon>Agaricomycetes</taxon>
        <taxon>Agaricomycetidae</taxon>
        <taxon>Agaricales</taxon>
        <taxon>Pleurotineae</taxon>
        <taxon>Pterulaceae</taxon>
        <taxon>Pterulicium</taxon>
    </lineage>
</organism>
<feature type="region of interest" description="Disordered" evidence="1">
    <location>
        <begin position="643"/>
        <end position="790"/>
    </location>
</feature>
<protein>
    <submittedName>
        <fullName evidence="2">Uncharacterized protein</fullName>
    </submittedName>
</protein>
<reference evidence="2 3" key="1">
    <citation type="journal article" date="2019" name="Nat. Ecol. Evol.">
        <title>Megaphylogeny resolves global patterns of mushroom evolution.</title>
        <authorList>
            <person name="Varga T."/>
            <person name="Krizsan K."/>
            <person name="Foldi C."/>
            <person name="Dima B."/>
            <person name="Sanchez-Garcia M."/>
            <person name="Sanchez-Ramirez S."/>
            <person name="Szollosi G.J."/>
            <person name="Szarkandi J.G."/>
            <person name="Papp V."/>
            <person name="Albert L."/>
            <person name="Andreopoulos W."/>
            <person name="Angelini C."/>
            <person name="Antonin V."/>
            <person name="Barry K.W."/>
            <person name="Bougher N.L."/>
            <person name="Buchanan P."/>
            <person name="Buyck B."/>
            <person name="Bense V."/>
            <person name="Catcheside P."/>
            <person name="Chovatia M."/>
            <person name="Cooper J."/>
            <person name="Damon W."/>
            <person name="Desjardin D."/>
            <person name="Finy P."/>
            <person name="Geml J."/>
            <person name="Haridas S."/>
            <person name="Hughes K."/>
            <person name="Justo A."/>
            <person name="Karasinski D."/>
            <person name="Kautmanova I."/>
            <person name="Kiss B."/>
            <person name="Kocsube S."/>
            <person name="Kotiranta H."/>
            <person name="LaButti K.M."/>
            <person name="Lechner B.E."/>
            <person name="Liimatainen K."/>
            <person name="Lipzen A."/>
            <person name="Lukacs Z."/>
            <person name="Mihaltcheva S."/>
            <person name="Morgado L.N."/>
            <person name="Niskanen T."/>
            <person name="Noordeloos M.E."/>
            <person name="Ohm R.A."/>
            <person name="Ortiz-Santana B."/>
            <person name="Ovrebo C."/>
            <person name="Racz N."/>
            <person name="Riley R."/>
            <person name="Savchenko A."/>
            <person name="Shiryaev A."/>
            <person name="Soop K."/>
            <person name="Spirin V."/>
            <person name="Szebenyi C."/>
            <person name="Tomsovsky M."/>
            <person name="Tulloss R.E."/>
            <person name="Uehling J."/>
            <person name="Grigoriev I.V."/>
            <person name="Vagvolgyi C."/>
            <person name="Papp T."/>
            <person name="Martin F.M."/>
            <person name="Miettinen O."/>
            <person name="Hibbett D.S."/>
            <person name="Nagy L.G."/>
        </authorList>
    </citation>
    <scope>NUCLEOTIDE SEQUENCE [LARGE SCALE GENOMIC DNA]</scope>
    <source>
        <strain evidence="2 3">CBS 309.79</strain>
    </source>
</reference>
<feature type="compositionally biased region" description="Polar residues" evidence="1">
    <location>
        <begin position="531"/>
        <end position="545"/>
    </location>
</feature>
<keyword evidence="3" id="KW-1185">Reference proteome</keyword>
<feature type="compositionally biased region" description="Low complexity" evidence="1">
    <location>
        <begin position="460"/>
        <end position="469"/>
    </location>
</feature>
<feature type="compositionally biased region" description="Low complexity" evidence="1">
    <location>
        <begin position="33"/>
        <end position="46"/>
    </location>
</feature>
<feature type="compositionally biased region" description="Basic and acidic residues" evidence="1">
    <location>
        <begin position="237"/>
        <end position="246"/>
    </location>
</feature>
<feature type="compositionally biased region" description="Low complexity" evidence="1">
    <location>
        <begin position="1"/>
        <end position="19"/>
    </location>
</feature>
<evidence type="ECO:0000256" key="1">
    <source>
        <dbReference type="SAM" id="MobiDB-lite"/>
    </source>
</evidence>
<dbReference type="AlphaFoldDB" id="A0A5C3QN08"/>
<feature type="compositionally biased region" description="Gly residues" evidence="1">
    <location>
        <begin position="648"/>
        <end position="659"/>
    </location>
</feature>
<feature type="compositionally biased region" description="Polar residues" evidence="1">
    <location>
        <begin position="576"/>
        <end position="587"/>
    </location>
</feature>
<dbReference type="OrthoDB" id="3195323at2759"/>
<feature type="compositionally biased region" description="Pro residues" evidence="1">
    <location>
        <begin position="717"/>
        <end position="735"/>
    </location>
</feature>
<evidence type="ECO:0000313" key="3">
    <source>
        <dbReference type="Proteomes" id="UP000305067"/>
    </source>
</evidence>
<feature type="compositionally biased region" description="Polar residues" evidence="1">
    <location>
        <begin position="163"/>
        <end position="172"/>
    </location>
</feature>
<feature type="compositionally biased region" description="Low complexity" evidence="1">
    <location>
        <begin position="494"/>
        <end position="507"/>
    </location>
</feature>
<feature type="compositionally biased region" description="Basic and acidic residues" evidence="1">
    <location>
        <begin position="684"/>
        <end position="696"/>
    </location>
</feature>
<feature type="region of interest" description="Disordered" evidence="1">
    <location>
        <begin position="1"/>
        <end position="548"/>
    </location>
</feature>
<proteinExistence type="predicted"/>
<feature type="compositionally biased region" description="Pro residues" evidence="1">
    <location>
        <begin position="353"/>
        <end position="376"/>
    </location>
</feature>
<feature type="compositionally biased region" description="Low complexity" evidence="1">
    <location>
        <begin position="189"/>
        <end position="200"/>
    </location>
</feature>
<sequence>MSTNNLASSKSWWPLKSPSFTPSRDLPYDTESRPGSSSSSSPAGSGLKSFASAMGFSKSRKHDAGYPASRPLNLAGTSYDRSRGSANSGHAAPTSNDQSNTSRKPGRPPSNSVSSTLRSESFDDEPVPRTPSDLPRNSMMSLSEDPFAASSLHSPRIEHASGSRISAYSNHSGLDVLPKGATGSPLLFSSTRDSYSSSSSREMYRPTPTSPRVASPGVVEHSMYPNGSSRQRVVSVGRHDVRRPGDPHLFTPPHFTSASSTTLTDTNRLSQPSTSSLQARPPMRARGMTDVGPGQSLVQFLRSEPPSPARSSGSGSHRRTDDLVPPMLSRTESHSSQSSTGPRLVVRAASVSRPPPTAPPNLHLPPPPTEHPPFEPPTFASPLASIAPPPPPVAPLTIIRKSSNNRSPLALDDSRPPSASRLAVQVAANLDSNPITHSAHGTPRTLKKAASQSSLHKKASISSISSLKLSAEERAPRKQRSFNHPKLPLPEVPALPSMASTSTPSTPYNLSDKDKRGSSSSRRRLFSAGSIRTTSSQFPDDQMSSSHDDPAAFLARIDGQRYQQTPSFWDEDKESSGSVPPSPVTRQRSPHHDYYPQQIMSPAEMLKVEASYNRGSVYVRERGQSVASMFSLASVSTTRTAMSNLTLGGSGHGHGGASAGPGPSVSSPRHSNPNSPVAPPVESHYFDHAQHREETHSPPSLHPHPHTHPSGTASRPQRPPAERPSPMPCYSPPTPEINSLPAPPRRRANSRPSTSPAPPTSMPHPVSRAPSSSSVRTALSQRSQEFIRTRKSLMRKPSFLEIDDEAERDARRLIGLRAGGSTFVPEPDSFLDLRPSIDNVRGIEAPS</sequence>
<feature type="compositionally biased region" description="Low complexity" evidence="1">
    <location>
        <begin position="763"/>
        <end position="778"/>
    </location>
</feature>
<feature type="region of interest" description="Disordered" evidence="1">
    <location>
        <begin position="568"/>
        <end position="596"/>
    </location>
</feature>
<evidence type="ECO:0000313" key="2">
    <source>
        <dbReference type="EMBL" id="TFK99793.1"/>
    </source>
</evidence>
<feature type="compositionally biased region" description="Low complexity" evidence="1">
    <location>
        <begin position="377"/>
        <end position="386"/>
    </location>
</feature>
<feature type="compositionally biased region" description="Polar residues" evidence="1">
    <location>
        <begin position="254"/>
        <end position="278"/>
    </location>
</feature>
<feature type="compositionally biased region" description="Polar residues" evidence="1">
    <location>
        <begin position="84"/>
        <end position="119"/>
    </location>
</feature>